<gene>
    <name evidence="2" type="ORF">WN72_04270</name>
</gene>
<feature type="compositionally biased region" description="Basic residues" evidence="1">
    <location>
        <begin position="74"/>
        <end position="84"/>
    </location>
</feature>
<reference evidence="2 3" key="1">
    <citation type="submission" date="2018-06" db="EMBL/GenBank/DDBJ databases">
        <title>Comparative genomics of Bradyrhizobium nodulating Arachidis hypogaea.</title>
        <authorList>
            <person name="Li Y."/>
        </authorList>
    </citation>
    <scope>NUCLEOTIDE SEQUENCE [LARGE SCALE GENOMIC DNA]</scope>
    <source>
        <strain evidence="2 3">CCBAU 051107</strain>
    </source>
</reference>
<name>A0AAE7NIN9_9BRAD</name>
<evidence type="ECO:0000256" key="1">
    <source>
        <dbReference type="SAM" id="MobiDB-lite"/>
    </source>
</evidence>
<accession>A0AAE7NIN9</accession>
<dbReference type="KEGG" id="barh:WN72_04270"/>
<proteinExistence type="predicted"/>
<protein>
    <submittedName>
        <fullName evidence="2">Uncharacterized protein</fullName>
    </submittedName>
</protein>
<evidence type="ECO:0000313" key="3">
    <source>
        <dbReference type="Proteomes" id="UP000594015"/>
    </source>
</evidence>
<evidence type="ECO:0000313" key="2">
    <source>
        <dbReference type="EMBL" id="QOZ65747.1"/>
    </source>
</evidence>
<dbReference type="Proteomes" id="UP000594015">
    <property type="component" value="Chromosome"/>
</dbReference>
<organism evidence="2 3">
    <name type="scientific">Bradyrhizobium arachidis</name>
    <dbReference type="NCBI Taxonomy" id="858423"/>
    <lineage>
        <taxon>Bacteria</taxon>
        <taxon>Pseudomonadati</taxon>
        <taxon>Pseudomonadota</taxon>
        <taxon>Alphaproteobacteria</taxon>
        <taxon>Hyphomicrobiales</taxon>
        <taxon>Nitrobacteraceae</taxon>
        <taxon>Bradyrhizobium</taxon>
    </lineage>
</organism>
<feature type="compositionally biased region" description="Basic residues" evidence="1">
    <location>
        <begin position="57"/>
        <end position="67"/>
    </location>
</feature>
<sequence length="84" mass="9143">MDAGFVSGAVADGLSATFRARASSFETALTRLLRMRLSSSGAAENAVANSDLILRSPPKRASRRMRRGGTVSHMRPRRLRNQRG</sequence>
<dbReference type="EMBL" id="CP030050">
    <property type="protein sequence ID" value="QOZ65747.1"/>
    <property type="molecule type" value="Genomic_DNA"/>
</dbReference>
<feature type="region of interest" description="Disordered" evidence="1">
    <location>
        <begin position="40"/>
        <end position="84"/>
    </location>
</feature>
<dbReference type="AlphaFoldDB" id="A0AAE7NIN9"/>